<dbReference type="Pfam" id="PF10697">
    <property type="entry name" value="DUF2502"/>
    <property type="match status" value="1"/>
</dbReference>
<gene>
    <name evidence="2" type="ORF">CYR34_07660</name>
</gene>
<accession>A0A2N5EQ42</accession>
<keyword evidence="3" id="KW-1185">Reference proteome</keyword>
<feature type="signal peptide" evidence="1">
    <location>
        <begin position="1"/>
        <end position="25"/>
    </location>
</feature>
<dbReference type="OrthoDB" id="6507241at2"/>
<evidence type="ECO:0000313" key="3">
    <source>
        <dbReference type="Proteomes" id="UP000234626"/>
    </source>
</evidence>
<evidence type="ECO:0000256" key="1">
    <source>
        <dbReference type="SAM" id="SignalP"/>
    </source>
</evidence>
<dbReference type="AlphaFoldDB" id="A0A2N5EQ42"/>
<dbReference type="RefSeq" id="WP_072933150.1">
    <property type="nucleotide sequence ID" value="NZ_CP119395.1"/>
</dbReference>
<protein>
    <submittedName>
        <fullName evidence="2">DUF2502 domain-containing protein</fullName>
    </submittedName>
</protein>
<dbReference type="EMBL" id="PJZK01000005">
    <property type="protein sequence ID" value="PLR51549.1"/>
    <property type="molecule type" value="Genomic_DNA"/>
</dbReference>
<organism evidence="2 3">
    <name type="scientific">Chimaeribacter arupi</name>
    <dbReference type="NCBI Taxonomy" id="2060066"/>
    <lineage>
        <taxon>Bacteria</taxon>
        <taxon>Pseudomonadati</taxon>
        <taxon>Pseudomonadota</taxon>
        <taxon>Gammaproteobacteria</taxon>
        <taxon>Enterobacterales</taxon>
        <taxon>Yersiniaceae</taxon>
        <taxon>Chimaeribacter</taxon>
    </lineage>
</organism>
<name>A0A2N5EQ42_9GAMM</name>
<evidence type="ECO:0000313" key="2">
    <source>
        <dbReference type="EMBL" id="PLR51549.1"/>
    </source>
</evidence>
<dbReference type="Proteomes" id="UP000234626">
    <property type="component" value="Unassembled WGS sequence"/>
</dbReference>
<proteinExistence type="predicted"/>
<feature type="chain" id="PRO_5015001866" evidence="1">
    <location>
        <begin position="26"/>
        <end position="119"/>
    </location>
</feature>
<reference evidence="2 3" key="1">
    <citation type="submission" date="2017-12" db="EMBL/GenBank/DDBJ databases">
        <title>Characterization of six clinical isolates of Enterochimera gen. nov., a novel genus of the Yersiniaciae family and the three species Enterochimera arupensis sp. nov., Enterochimera coloradensis sp. nov, and Enterochimera californica sp. nov.</title>
        <authorList>
            <person name="Rossi A."/>
            <person name="Fisher M."/>
        </authorList>
    </citation>
    <scope>NUCLEOTIDE SEQUENCE [LARGE SCALE GENOMIC DNA]</scope>
    <source>
        <strain evidence="2 3">2016Iso1</strain>
    </source>
</reference>
<keyword evidence="1" id="KW-0732">Signal</keyword>
<comment type="caution">
    <text evidence="2">The sequence shown here is derived from an EMBL/GenBank/DDBJ whole genome shotgun (WGS) entry which is preliminary data.</text>
</comment>
<sequence>MVKLKTLLLSALFITLLPAVLPAKADNLSVRMPGFSLSIGDRDRHGNYWDGGRWRDRGWWERHHRPYRHHGPRFYGPPHGHAYGHDRRRGYERGFERGYERGYERGGRDRHHDRGRHWH</sequence>
<dbReference type="InterPro" id="IPR019638">
    <property type="entry name" value="DUF2502"/>
</dbReference>